<evidence type="ECO:0000259" key="1">
    <source>
        <dbReference type="PROSITE" id="PS50943"/>
    </source>
</evidence>
<dbReference type="SMART" id="SM00530">
    <property type="entry name" value="HTH_XRE"/>
    <property type="match status" value="1"/>
</dbReference>
<dbReference type="Gene3D" id="1.10.260.40">
    <property type="entry name" value="lambda repressor-like DNA-binding domains"/>
    <property type="match status" value="1"/>
</dbReference>
<dbReference type="RefSeq" id="WP_157164799.1">
    <property type="nucleotide sequence ID" value="NZ_WPNZ01000003.1"/>
</dbReference>
<evidence type="ECO:0000313" key="3">
    <source>
        <dbReference type="Proteomes" id="UP000483802"/>
    </source>
</evidence>
<proteinExistence type="predicted"/>
<dbReference type="InterPro" id="IPR010982">
    <property type="entry name" value="Lambda_DNA-bd_dom_sf"/>
</dbReference>
<dbReference type="Pfam" id="PF01381">
    <property type="entry name" value="HTH_3"/>
    <property type="match status" value="1"/>
</dbReference>
<dbReference type="CDD" id="cd00093">
    <property type="entry name" value="HTH_XRE"/>
    <property type="match status" value="1"/>
</dbReference>
<dbReference type="PROSITE" id="PS50943">
    <property type="entry name" value="HTH_CROC1"/>
    <property type="match status" value="1"/>
</dbReference>
<dbReference type="GO" id="GO:0003677">
    <property type="term" value="F:DNA binding"/>
    <property type="evidence" value="ECO:0007669"/>
    <property type="project" value="InterPro"/>
</dbReference>
<dbReference type="InterPro" id="IPR001387">
    <property type="entry name" value="Cro/C1-type_HTH"/>
</dbReference>
<feature type="domain" description="HTH cro/C1-type" evidence="1">
    <location>
        <begin position="16"/>
        <end position="69"/>
    </location>
</feature>
<evidence type="ECO:0000313" key="2">
    <source>
        <dbReference type="EMBL" id="MVO84650.1"/>
    </source>
</evidence>
<dbReference type="AlphaFoldDB" id="A0A6L6WRC7"/>
<organism evidence="2 3">
    <name type="scientific">Streptomyces typhae</name>
    <dbReference type="NCBI Taxonomy" id="2681492"/>
    <lineage>
        <taxon>Bacteria</taxon>
        <taxon>Bacillati</taxon>
        <taxon>Actinomycetota</taxon>
        <taxon>Actinomycetes</taxon>
        <taxon>Kitasatosporales</taxon>
        <taxon>Streptomycetaceae</taxon>
        <taxon>Streptomyces</taxon>
    </lineage>
</organism>
<protein>
    <submittedName>
        <fullName evidence="2">Helix-turn-helix domain-containing protein</fullName>
    </submittedName>
</protein>
<name>A0A6L6WRC7_9ACTN</name>
<reference evidence="2 3" key="1">
    <citation type="submission" date="2019-11" db="EMBL/GenBank/DDBJ databases">
        <title>Streptomyces typhae sp. nov., a novel endophytic actinomycete isolated from the root of cattail pollen (Typha angustifolia L.).</title>
        <authorList>
            <person name="Peng C."/>
        </authorList>
    </citation>
    <scope>NUCLEOTIDE SEQUENCE [LARGE SCALE GENOMIC DNA]</scope>
    <source>
        <strain evidence="3">p1417</strain>
    </source>
</reference>
<dbReference type="SUPFAM" id="SSF48452">
    <property type="entry name" value="TPR-like"/>
    <property type="match status" value="1"/>
</dbReference>
<comment type="caution">
    <text evidence="2">The sequence shown here is derived from an EMBL/GenBank/DDBJ whole genome shotgun (WGS) entry which is preliminary data.</text>
</comment>
<dbReference type="Proteomes" id="UP000483802">
    <property type="component" value="Unassembled WGS sequence"/>
</dbReference>
<sequence length="417" mass="46152">MPGSVTPASAHPGERLRELRLRRGLTQERLAERAGLSLGVVKKLERGGTARLDAYHSLARALKVRTSVLFESPGPHANTRTDDDNIDLMTLRQAVAPPVTFSGRVSATETVDTEPDLPRLQATALEIGTAYHQDLYDEVAGLLPGLVHAAHASVRHYDNGPERSEALRIRSDALQMAGRYLTQVRAYDLAHIALRDAIEDAVRIDDLQGVAAAVYQQGWLLMRQGRLDEAEQVSITTADAIEPRISRATRHSLGAWGKLLVHGSAAAARNNRPQEAREMLRIGRTAGAALGAGQAVAVSSWGRFDWRTVAFQGIENQLVAQRPDRVLGLSERMPTPVGRTGRLFMRRHLLDVAQAHVMLRNGDQATDILWSLWDETPEWLRHQRMARETFHDALGKSKRRSLSPKQRELAAFFGSQD</sequence>
<dbReference type="InterPro" id="IPR011990">
    <property type="entry name" value="TPR-like_helical_dom_sf"/>
</dbReference>
<dbReference type="EMBL" id="WPNZ01000003">
    <property type="protein sequence ID" value="MVO84650.1"/>
    <property type="molecule type" value="Genomic_DNA"/>
</dbReference>
<gene>
    <name evidence="2" type="ORF">GPA10_07680</name>
</gene>
<keyword evidence="3" id="KW-1185">Reference proteome</keyword>
<accession>A0A6L6WRC7</accession>
<dbReference type="SUPFAM" id="SSF47413">
    <property type="entry name" value="lambda repressor-like DNA-binding domains"/>
    <property type="match status" value="1"/>
</dbReference>